<dbReference type="Proteomes" id="UP000019132">
    <property type="component" value="Unassembled WGS sequence"/>
</dbReference>
<reference evidence="10" key="3">
    <citation type="submission" date="2015-02" db="UniProtKB">
        <authorList>
            <consortium name="EnsemblProtists"/>
        </authorList>
    </citation>
    <scope>IDENTIFICATION</scope>
    <source>
        <strain evidence="10">DAOM BR144</strain>
    </source>
</reference>
<comment type="function">
    <text evidence="6">Induces local and distal defense responses (incompatible hypersensitive reaction) in plants from the solanaceae and cruciferae families. Elicits leaf necrosis and causes the accumulation of pathogenesis-related proteins. Might interact with the lipidic molecules of the plasma membrane.</text>
</comment>
<dbReference type="EMBL" id="GL376602">
    <property type="status" value="NOT_ANNOTATED_CDS"/>
    <property type="molecule type" value="Genomic_DNA"/>
</dbReference>
<evidence type="ECO:0000256" key="4">
    <source>
        <dbReference type="ARBA" id="ARBA00022978"/>
    </source>
</evidence>
<keyword evidence="11" id="KW-1185">Reference proteome</keyword>
<dbReference type="GO" id="GO:0005576">
    <property type="term" value="C:extracellular region"/>
    <property type="evidence" value="ECO:0007669"/>
    <property type="project" value="UniProtKB-SubCell"/>
</dbReference>
<comment type="similarity">
    <text evidence="2 6">Belongs to the elicitin family.</text>
</comment>
<evidence type="ECO:0000256" key="5">
    <source>
        <dbReference type="ARBA" id="ARBA00023157"/>
    </source>
</evidence>
<organism evidence="10 11">
    <name type="scientific">Globisporangium ultimum (strain ATCC 200006 / CBS 805.95 / DAOM BR144)</name>
    <name type="common">Pythium ultimum</name>
    <dbReference type="NCBI Taxonomy" id="431595"/>
    <lineage>
        <taxon>Eukaryota</taxon>
        <taxon>Sar</taxon>
        <taxon>Stramenopiles</taxon>
        <taxon>Oomycota</taxon>
        <taxon>Peronosporomycetes</taxon>
        <taxon>Pythiales</taxon>
        <taxon>Pythiaceae</taxon>
        <taxon>Globisporangium</taxon>
    </lineage>
</organism>
<keyword evidence="3 6" id="KW-0964">Secreted</keyword>
<dbReference type="Gene3D" id="1.10.239.10">
    <property type="entry name" value="Elicitin domain"/>
    <property type="match status" value="1"/>
</dbReference>
<evidence type="ECO:0000256" key="9">
    <source>
        <dbReference type="SAM" id="SignalP"/>
    </source>
</evidence>
<feature type="region of interest" description="Disordered" evidence="7">
    <location>
        <begin position="117"/>
        <end position="146"/>
    </location>
</feature>
<keyword evidence="8" id="KW-0812">Transmembrane</keyword>
<evidence type="ECO:0000313" key="11">
    <source>
        <dbReference type="Proteomes" id="UP000019132"/>
    </source>
</evidence>
<evidence type="ECO:0000256" key="2">
    <source>
        <dbReference type="ARBA" id="ARBA00009544"/>
    </source>
</evidence>
<feature type="chain" id="PRO_5003871672" description="Elicitin" evidence="9">
    <location>
        <begin position="23"/>
        <end position="177"/>
    </location>
</feature>
<evidence type="ECO:0000256" key="3">
    <source>
        <dbReference type="ARBA" id="ARBA00022525"/>
    </source>
</evidence>
<proteinExistence type="inferred from homology"/>
<dbReference type="eggNOG" id="ENOG502REKJ">
    <property type="taxonomic scope" value="Eukaryota"/>
</dbReference>
<evidence type="ECO:0000256" key="8">
    <source>
        <dbReference type="SAM" id="Phobius"/>
    </source>
</evidence>
<keyword evidence="8" id="KW-1133">Transmembrane helix</keyword>
<reference evidence="11" key="2">
    <citation type="submission" date="2010-04" db="EMBL/GenBank/DDBJ databases">
        <authorList>
            <person name="Buell R."/>
            <person name="Hamilton J."/>
            <person name="Hostetler J."/>
        </authorList>
    </citation>
    <scope>NUCLEOTIDE SEQUENCE [LARGE SCALE GENOMIC DNA]</scope>
    <source>
        <strain evidence="11">DAOM:BR144</strain>
    </source>
</reference>
<accession>K3WZG1</accession>
<dbReference type="InterPro" id="IPR002200">
    <property type="entry name" value="Elicitin"/>
</dbReference>
<keyword evidence="8" id="KW-0472">Membrane</keyword>
<dbReference type="AlphaFoldDB" id="K3WZG1"/>
<dbReference type="OMA" id="DIPNCEA"/>
<reference evidence="11" key="1">
    <citation type="journal article" date="2010" name="Genome Biol.">
        <title>Genome sequence of the necrotrophic plant pathogen Pythium ultimum reveals original pathogenicity mechanisms and effector repertoire.</title>
        <authorList>
            <person name="Levesque C.A."/>
            <person name="Brouwer H."/>
            <person name="Cano L."/>
            <person name="Hamilton J.P."/>
            <person name="Holt C."/>
            <person name="Huitema E."/>
            <person name="Raffaele S."/>
            <person name="Robideau G.P."/>
            <person name="Thines M."/>
            <person name="Win J."/>
            <person name="Zerillo M.M."/>
            <person name="Beakes G.W."/>
            <person name="Boore J.L."/>
            <person name="Busam D."/>
            <person name="Dumas B."/>
            <person name="Ferriera S."/>
            <person name="Fuerstenberg S.I."/>
            <person name="Gachon C.M."/>
            <person name="Gaulin E."/>
            <person name="Govers F."/>
            <person name="Grenville-Briggs L."/>
            <person name="Horner N."/>
            <person name="Hostetler J."/>
            <person name="Jiang R.H."/>
            <person name="Johnson J."/>
            <person name="Krajaejun T."/>
            <person name="Lin H."/>
            <person name="Meijer H.J."/>
            <person name="Moore B."/>
            <person name="Morris P."/>
            <person name="Phuntmart V."/>
            <person name="Puiu D."/>
            <person name="Shetty J."/>
            <person name="Stajich J.E."/>
            <person name="Tripathy S."/>
            <person name="Wawra S."/>
            <person name="van West P."/>
            <person name="Whitty B.R."/>
            <person name="Coutinho P.M."/>
            <person name="Henrissat B."/>
            <person name="Martin F."/>
            <person name="Thomas P.D."/>
            <person name="Tyler B.M."/>
            <person name="De Vries R.P."/>
            <person name="Kamoun S."/>
            <person name="Yandell M."/>
            <person name="Tisserat N."/>
            <person name="Buell C.R."/>
        </authorList>
    </citation>
    <scope>NUCLEOTIDE SEQUENCE</scope>
    <source>
        <strain evidence="11">DAOM:BR144</strain>
    </source>
</reference>
<keyword evidence="9" id="KW-0732">Signal</keyword>
<feature type="signal peptide" evidence="9">
    <location>
        <begin position="1"/>
        <end position="22"/>
    </location>
</feature>
<dbReference type="EnsemblProtists" id="PYU1_T010360">
    <property type="protein sequence ID" value="PYU1_T010360"/>
    <property type="gene ID" value="PYU1_G010339"/>
</dbReference>
<dbReference type="VEuPathDB" id="FungiDB:PYU1_G010339"/>
<dbReference type="GO" id="GO:0052040">
    <property type="term" value="P:symbiont-mediated perturbation of host programmed cell death"/>
    <property type="evidence" value="ECO:0007669"/>
    <property type="project" value="UniProtKB-UniRule"/>
</dbReference>
<evidence type="ECO:0000256" key="7">
    <source>
        <dbReference type="SAM" id="MobiDB-lite"/>
    </source>
</evidence>
<feature type="transmembrane region" description="Helical" evidence="8">
    <location>
        <begin position="156"/>
        <end position="176"/>
    </location>
</feature>
<dbReference type="HOGENOM" id="CLU_130166_0_0_1"/>
<dbReference type="Pfam" id="PF00964">
    <property type="entry name" value="Elicitin"/>
    <property type="match status" value="1"/>
</dbReference>
<sequence>MTLTRFTLVLVVCIVVVDRVVSESCTSKDLSVFNQVSYQVQQCTQASGVQVSMPPTMPLPLTSKATLCKSPSCKSMLGRVDDLYLPKCEILFNGKNMTLQTGIDLFASVCDSPTPAPSPMKKKLTSSSSSGSGSLSGYGHKRSSEKKKSLAVRHEAGLVALLVTAATVLVGALTLVI</sequence>
<name>K3WZG1_GLOUD</name>
<comment type="subcellular location">
    <subcellularLocation>
        <location evidence="1 6">Secreted</location>
    </subcellularLocation>
</comment>
<keyword evidence="4 6" id="KW-0928">Hypersensitive response elicitation</keyword>
<evidence type="ECO:0000313" key="10">
    <source>
        <dbReference type="EnsemblProtists" id="PYU1_T010360"/>
    </source>
</evidence>
<dbReference type="InterPro" id="IPR036470">
    <property type="entry name" value="Elicitin_sf"/>
</dbReference>
<evidence type="ECO:0000256" key="6">
    <source>
        <dbReference type="RuleBase" id="RU368111"/>
    </source>
</evidence>
<dbReference type="InParanoid" id="K3WZG1"/>
<dbReference type="SUPFAM" id="SSF48647">
    <property type="entry name" value="Fungal elicitin"/>
    <property type="match status" value="1"/>
</dbReference>
<protein>
    <recommendedName>
        <fullName evidence="6">Elicitin</fullName>
    </recommendedName>
</protein>
<dbReference type="SMART" id="SM01187">
    <property type="entry name" value="Elicitin"/>
    <property type="match status" value="1"/>
</dbReference>
<evidence type="ECO:0000256" key="1">
    <source>
        <dbReference type="ARBA" id="ARBA00004613"/>
    </source>
</evidence>
<keyword evidence="5 6" id="KW-1015">Disulfide bond</keyword>
<feature type="compositionally biased region" description="Low complexity" evidence="7">
    <location>
        <begin position="126"/>
        <end position="138"/>
    </location>
</feature>